<reference evidence="1" key="1">
    <citation type="submission" date="2011-04" db="EMBL/GenBank/DDBJ databases">
        <title>Evolution of plant cell wall degrading machinery underlies the functional diversity of forest fungi.</title>
        <authorList>
            <consortium name="US DOE Joint Genome Institute (JGI-PGF)"/>
            <person name="Eastwood D.C."/>
            <person name="Floudas D."/>
            <person name="Binder M."/>
            <person name="Majcherczyk A."/>
            <person name="Schneider P."/>
            <person name="Aerts A."/>
            <person name="Asiegbu F.O."/>
            <person name="Baker S.E."/>
            <person name="Barry K."/>
            <person name="Bendiksby M."/>
            <person name="Blumentritt M."/>
            <person name="Coutinho P.M."/>
            <person name="Cullen D."/>
            <person name="Cullen D."/>
            <person name="Gathman A."/>
            <person name="Goodell B."/>
            <person name="Henrissat B."/>
            <person name="Ihrmark K."/>
            <person name="Kauserud H."/>
            <person name="Kohler A."/>
            <person name="LaButti K."/>
            <person name="Lapidus A."/>
            <person name="Lavin J.L."/>
            <person name="Lee Y.-H."/>
            <person name="Lindquist E."/>
            <person name="Lilly W."/>
            <person name="Lucas S."/>
            <person name="Morin E."/>
            <person name="Murat C."/>
            <person name="Oguiza J.A."/>
            <person name="Park J."/>
            <person name="Pisabarro A.G."/>
            <person name="Riley R."/>
            <person name="Rosling A."/>
            <person name="Salamov A."/>
            <person name="Schmidt O."/>
            <person name="Schmutz J."/>
            <person name="Skrede I."/>
            <person name="Stenlid J."/>
            <person name="Wiebenga A."/>
            <person name="Xie X."/>
            <person name="Kues U."/>
            <person name="Hibbett D.S."/>
            <person name="Hoffmeister D."/>
            <person name="Hogberg N."/>
            <person name="Martin F."/>
            <person name="Grigoriev I.V."/>
            <person name="Watkinson S.C."/>
        </authorList>
    </citation>
    <scope>NUCLEOTIDE SEQUENCE</scope>
    <source>
        <strain evidence="1">S7.9</strain>
    </source>
</reference>
<dbReference type="EMBL" id="GL945435">
    <property type="protein sequence ID" value="EGO23545.1"/>
    <property type="molecule type" value="Genomic_DNA"/>
</dbReference>
<organism>
    <name type="scientific">Serpula lacrymans var. lacrymans (strain S7.9)</name>
    <name type="common">Dry rot fungus</name>
    <dbReference type="NCBI Taxonomy" id="578457"/>
    <lineage>
        <taxon>Eukaryota</taxon>
        <taxon>Fungi</taxon>
        <taxon>Dikarya</taxon>
        <taxon>Basidiomycota</taxon>
        <taxon>Agaricomycotina</taxon>
        <taxon>Agaricomycetes</taxon>
        <taxon>Agaricomycetidae</taxon>
        <taxon>Boletales</taxon>
        <taxon>Coniophorineae</taxon>
        <taxon>Serpulaceae</taxon>
        <taxon>Serpula</taxon>
    </lineage>
</organism>
<protein>
    <submittedName>
        <fullName evidence="1">Uncharacterized protein</fullName>
    </submittedName>
</protein>
<dbReference type="GeneID" id="18811513"/>
<accession>F8P0J0</accession>
<dbReference type="KEGG" id="sla:SERLADRAFT_391634"/>
<gene>
    <name evidence="1" type="ORF">SERLADRAFT_391634</name>
</gene>
<name>F8P0J0_SERL9</name>
<dbReference type="RefSeq" id="XP_007319307.1">
    <property type="nucleotide sequence ID" value="XM_007319245.1"/>
</dbReference>
<proteinExistence type="predicted"/>
<evidence type="ECO:0000313" key="1">
    <source>
        <dbReference type="EMBL" id="EGO23545.1"/>
    </source>
</evidence>
<sequence>MGSIFTSYHDVHSAHCVERPKTACDDIRYDGNNWVTLGSPTHMFELSSRHPLLS</sequence>
<dbReference type="AlphaFoldDB" id="F8P0J0"/>
<dbReference type="HOGENOM" id="CLU_3051876_0_0_1"/>
<dbReference type="Proteomes" id="UP000008064">
    <property type="component" value="Unassembled WGS sequence"/>
</dbReference>